<dbReference type="PANTHER" id="PTHR32305">
    <property type="match status" value="1"/>
</dbReference>
<proteinExistence type="predicted"/>
<evidence type="ECO:0000313" key="2">
    <source>
        <dbReference type="EMBL" id="TBO29452.1"/>
    </source>
</evidence>
<keyword evidence="3" id="KW-1185">Reference proteome</keyword>
<evidence type="ECO:0000313" key="3">
    <source>
        <dbReference type="Proteomes" id="UP000292120"/>
    </source>
</evidence>
<feature type="region of interest" description="Disordered" evidence="1">
    <location>
        <begin position="1"/>
        <end position="21"/>
    </location>
</feature>
<dbReference type="InterPro" id="IPR022385">
    <property type="entry name" value="Rhs_assc_core"/>
</dbReference>
<dbReference type="NCBIfam" id="TIGR01643">
    <property type="entry name" value="YD_repeat_2x"/>
    <property type="match status" value="3"/>
</dbReference>
<sequence>MTKQNNTKQVGQQMKHKQQRPQGFVCAMSSMVYLLSLGSPVQAQQQLTPEQRAGQTVLEYDPVGNVTAVHDGRGVVTRNQYDALSRLKKVTLPAPAPEATEGSVSYAYDGLGRLVSVSDPRQNTTTYTYSGFNDLTQRSPDTGELVTVENNLGLMAERGKTDESIYQLAQYDKLGRLLRQDDQVGYTQFRYDEFSTVAGSENYGKGRLTRVTEYVFGKGAQSQVLMRYDPLGRLLSRCQTQSTAPSTCVQPNTAQLTAGDAITYTWGGATEGARAGRLKTITYPSGRRVVLARDSFGRVSGVSLLNPGASSTVPVLSSITYRTLGVETATHAVTGWVFGANSGQRYVRDYDDAGRIVTYTLGRGQTAQSLYGLHSLSYDEAGRIQAIDRYTGTWSTAVFDHDDQNRLVGHALDGMPLFAYSYDANGNRLTRQAINAQTSYTVAPDSNRIQTVQLPGQTSAQAVVHDPHGNITQDPGAPVGAVRFIYDQRTTLPFPRMAQTQGPGGLYTYQYNHFGNRIRKTGSSFTNAQGVTVTPAPEVGGTDTYYYHDEAGHLLAEVDAVTRKVKREYIWLDDIPVAIVAGANPEQPIDSFNAPTVYYVHADHLNTPRLVTDAAKVSRWNWSPLANDAFGSTMPIDAPRGQVRFVMNLRMPGQYFDRETGTYFNHYRQYNPATGRYLQSDPIGLEGGLNTYAYVGGNPLSYVDANGLRRGNGAAHRRPPSWSFFGCVGLGCVSSGPNDVSAQLSAELTLGGGIEICDPPPEKCDKANPFQPPGLPLPERAGGLFIGPSIKNDGRFCIKIGPHIGVPFVPSVDMGGLFN</sequence>
<dbReference type="InterPro" id="IPR006530">
    <property type="entry name" value="YD"/>
</dbReference>
<organism evidence="2 3">
    <name type="scientific">Aquabacterium lacunae</name>
    <dbReference type="NCBI Taxonomy" id="2528630"/>
    <lineage>
        <taxon>Bacteria</taxon>
        <taxon>Pseudomonadati</taxon>
        <taxon>Pseudomonadota</taxon>
        <taxon>Betaproteobacteria</taxon>
        <taxon>Burkholderiales</taxon>
        <taxon>Aquabacterium</taxon>
    </lineage>
</organism>
<dbReference type="PANTHER" id="PTHR32305:SF15">
    <property type="entry name" value="PROTEIN RHSA-RELATED"/>
    <property type="match status" value="1"/>
</dbReference>
<gene>
    <name evidence="2" type="ORF">EYS42_13715</name>
</gene>
<name>A0A4Q9H2X7_9BURK</name>
<dbReference type="Pfam" id="PF05593">
    <property type="entry name" value="RHS_repeat"/>
    <property type="match status" value="2"/>
</dbReference>
<comment type="caution">
    <text evidence="2">The sequence shown here is derived from an EMBL/GenBank/DDBJ whole genome shotgun (WGS) entry which is preliminary data.</text>
</comment>
<dbReference type="NCBIfam" id="TIGR03696">
    <property type="entry name" value="Rhs_assc_core"/>
    <property type="match status" value="1"/>
</dbReference>
<dbReference type="InterPro" id="IPR050708">
    <property type="entry name" value="T6SS_VgrG/RHS"/>
</dbReference>
<dbReference type="Gene3D" id="2.180.10.10">
    <property type="entry name" value="RHS repeat-associated core"/>
    <property type="match status" value="1"/>
</dbReference>
<dbReference type="AlphaFoldDB" id="A0A4Q9H2X7"/>
<reference evidence="2 3" key="1">
    <citation type="submission" date="2019-02" db="EMBL/GenBank/DDBJ databases">
        <title>Aquabacterium sp. strain KMB7.</title>
        <authorList>
            <person name="Chen W.-M."/>
        </authorList>
    </citation>
    <scope>NUCLEOTIDE SEQUENCE [LARGE SCALE GENOMIC DNA]</scope>
    <source>
        <strain evidence="2 3">KMB7</strain>
    </source>
</reference>
<evidence type="ECO:0000256" key="1">
    <source>
        <dbReference type="SAM" id="MobiDB-lite"/>
    </source>
</evidence>
<feature type="compositionally biased region" description="Polar residues" evidence="1">
    <location>
        <begin position="1"/>
        <end position="12"/>
    </location>
</feature>
<dbReference type="OrthoDB" id="8708611at2"/>
<dbReference type="EMBL" id="SIXI01000005">
    <property type="protein sequence ID" value="TBO29452.1"/>
    <property type="molecule type" value="Genomic_DNA"/>
</dbReference>
<accession>A0A4Q9H2X7</accession>
<dbReference type="Proteomes" id="UP000292120">
    <property type="component" value="Unassembled WGS sequence"/>
</dbReference>
<dbReference type="InterPro" id="IPR031325">
    <property type="entry name" value="RHS_repeat"/>
</dbReference>
<protein>
    <submittedName>
        <fullName evidence="2">RHS repeat protein</fullName>
    </submittedName>
</protein>